<dbReference type="PROSITE" id="PS50102">
    <property type="entry name" value="RRM"/>
    <property type="match status" value="3"/>
</dbReference>
<reference evidence="6" key="1">
    <citation type="submission" date="2021-01" db="EMBL/GenBank/DDBJ databases">
        <authorList>
            <person name="Corre E."/>
            <person name="Pelletier E."/>
            <person name="Niang G."/>
            <person name="Scheremetjew M."/>
            <person name="Finn R."/>
            <person name="Kale V."/>
            <person name="Holt S."/>
            <person name="Cochrane G."/>
            <person name="Meng A."/>
            <person name="Brown T."/>
            <person name="Cohen L."/>
        </authorList>
    </citation>
    <scope>NUCLEOTIDE SEQUENCE</scope>
    <source>
        <strain evidence="6">RCC1130</strain>
    </source>
</reference>
<evidence type="ECO:0000256" key="2">
    <source>
        <dbReference type="ARBA" id="ARBA00022884"/>
    </source>
</evidence>
<feature type="region of interest" description="Disordered" evidence="4">
    <location>
        <begin position="553"/>
        <end position="578"/>
    </location>
</feature>
<dbReference type="InterPro" id="IPR035979">
    <property type="entry name" value="RBD_domain_sf"/>
</dbReference>
<feature type="region of interest" description="Disordered" evidence="4">
    <location>
        <begin position="501"/>
        <end position="537"/>
    </location>
</feature>
<dbReference type="EMBL" id="HBER01010751">
    <property type="protein sequence ID" value="CAD8530091.1"/>
    <property type="molecule type" value="Transcribed_RNA"/>
</dbReference>
<dbReference type="GO" id="GO:0003723">
    <property type="term" value="F:RNA binding"/>
    <property type="evidence" value="ECO:0007669"/>
    <property type="project" value="UniProtKB-UniRule"/>
</dbReference>
<evidence type="ECO:0000313" key="6">
    <source>
        <dbReference type="EMBL" id="CAD8530091.1"/>
    </source>
</evidence>
<evidence type="ECO:0000256" key="1">
    <source>
        <dbReference type="ARBA" id="ARBA00022737"/>
    </source>
</evidence>
<evidence type="ECO:0000256" key="4">
    <source>
        <dbReference type="SAM" id="MobiDB-lite"/>
    </source>
</evidence>
<feature type="region of interest" description="Disordered" evidence="4">
    <location>
        <begin position="1"/>
        <end position="65"/>
    </location>
</feature>
<gene>
    <name evidence="6" type="ORF">CLEP1334_LOCUS5343</name>
</gene>
<feature type="domain" description="RRM" evidence="5">
    <location>
        <begin position="407"/>
        <end position="482"/>
    </location>
</feature>
<dbReference type="InterPro" id="IPR000504">
    <property type="entry name" value="RRM_dom"/>
</dbReference>
<protein>
    <recommendedName>
        <fullName evidence="5">RRM domain-containing protein</fullName>
    </recommendedName>
</protein>
<name>A0A7S0IS97_9EUKA</name>
<dbReference type="SUPFAM" id="SSF54928">
    <property type="entry name" value="RNA-binding domain, RBD"/>
    <property type="match status" value="4"/>
</dbReference>
<feature type="region of interest" description="Disordered" evidence="4">
    <location>
        <begin position="625"/>
        <end position="654"/>
    </location>
</feature>
<dbReference type="InterPro" id="IPR050666">
    <property type="entry name" value="ESRP"/>
</dbReference>
<feature type="domain" description="RRM" evidence="5">
    <location>
        <begin position="306"/>
        <end position="383"/>
    </location>
</feature>
<dbReference type="PANTHER" id="PTHR13976">
    <property type="entry name" value="HETEROGENEOUS NUCLEAR RIBONUCLEOPROTEIN-RELATED"/>
    <property type="match status" value="1"/>
</dbReference>
<dbReference type="Pfam" id="PF00076">
    <property type="entry name" value="RRM_1"/>
    <property type="match status" value="3"/>
</dbReference>
<keyword evidence="1" id="KW-0677">Repeat</keyword>
<evidence type="ECO:0000259" key="5">
    <source>
        <dbReference type="PROSITE" id="PS50102"/>
    </source>
</evidence>
<dbReference type="Gene3D" id="3.30.70.330">
    <property type="match status" value="4"/>
</dbReference>
<dbReference type="AlphaFoldDB" id="A0A7S0IS97"/>
<keyword evidence="2 3" id="KW-0694">RNA-binding</keyword>
<sequence length="683" mass="72395">MAEAPSSEVLGEEIEQSDAPAVQGGEQRQGEDADEDDEEAERDREVAPKRQRREVSAASGYGTGPTAAVDAAEAAAGALAEAAAGSVLDPMGEEAAIARLRGLPWSFGVHEVCEFFEEVGTKVQPEAVTMLHNAAGEAFIVLEAPAQMQEVMQANRRQVGKRYVEVFASNAAEKLAACERNRTTAKEDAGYRGVLRMRGLPYTATVEEVLQFYGSPAELCRENVHLLKRADGRASGDAYVIFDTEEAAKQALQYDKQKLGSRWVDLFQSSKGEFYSLTSVGGIMSATTSPAHGAATSRSCLGEGYCVIKLRGLPWNVTQDDIQTFLAPVAVPKGGVHLMNGNNGRPSGLAYVELSSEEDQSAALAKDKQSIGGRYIDIFACTQAELQARLAGGLERGNQAAGAGDATFVKLRGLPYSATEHQIMGFFTPLQVVAVQIALNQNGQPSGFGFVQFRNADDVPNALQRSNQVLGSRYVEVFRCNRSDMEQAHQHAVSLNPMMRTPMYANMPHSGAGGMTPSPPPPQGRGGQSQSSSQRGENAYSAYQYALQALANRGAPSHQPPGGYQNVPPHSYYPSSDAGYANGSGMPTGNYGAPEVAYSTAATPGSGYSQGGAGYNATSGSYGPSDAGGYMRQPDGNATAPTSHPSSYVPASAPGAYPTGYAGADYYNPAQYAHAQPYGYYPQ</sequence>
<dbReference type="CDD" id="cd12254">
    <property type="entry name" value="RRM_hnRNPH_ESRPs_RBM12_like"/>
    <property type="match status" value="2"/>
</dbReference>
<proteinExistence type="predicted"/>
<organism evidence="6">
    <name type="scientific">Calcidiscus leptoporus</name>
    <dbReference type="NCBI Taxonomy" id="127549"/>
    <lineage>
        <taxon>Eukaryota</taxon>
        <taxon>Haptista</taxon>
        <taxon>Haptophyta</taxon>
        <taxon>Prymnesiophyceae</taxon>
        <taxon>Coccolithales</taxon>
        <taxon>Calcidiscaceae</taxon>
        <taxon>Calcidiscus</taxon>
    </lineage>
</organism>
<dbReference type="SMART" id="SM00360">
    <property type="entry name" value="RRM"/>
    <property type="match status" value="4"/>
</dbReference>
<feature type="domain" description="RRM" evidence="5">
    <location>
        <begin position="193"/>
        <end position="271"/>
    </location>
</feature>
<evidence type="ECO:0000256" key="3">
    <source>
        <dbReference type="PROSITE-ProRule" id="PRU00176"/>
    </source>
</evidence>
<dbReference type="InterPro" id="IPR012677">
    <property type="entry name" value="Nucleotide-bd_a/b_plait_sf"/>
</dbReference>
<feature type="compositionally biased region" description="Low complexity" evidence="4">
    <location>
        <begin position="528"/>
        <end position="537"/>
    </location>
</feature>
<accession>A0A7S0IS97</accession>